<keyword evidence="2" id="KW-0472">Membrane</keyword>
<sequence length="253" mass="28364">MSRRKGRESRRPQPFPLLLVPAKKKTSASARRQQYQKIHPSPSRKETCCQKWAYLSLPLAVVHAFLHLVLYAICNLVPTTSINRLQSHGTAAFGPQKRYLIRGQPHSRACLAGSNDPWTQRNFFLLRTIAVMEANASIMMGRVFCVRQDLGKVSRPSTQGGLPDLNPWPFILLYCFKMFRVRTGIRTTPPPHLVTTPLQALFPPWEGPGFAEQRERDGALPVALSLLQEGPAQKIEPGTPPLPPPKRSSSVYP</sequence>
<evidence type="ECO:0000313" key="4">
    <source>
        <dbReference type="Proteomes" id="UP001321760"/>
    </source>
</evidence>
<evidence type="ECO:0000313" key="3">
    <source>
        <dbReference type="EMBL" id="KAK4452076.1"/>
    </source>
</evidence>
<dbReference type="Proteomes" id="UP001321760">
    <property type="component" value="Unassembled WGS sequence"/>
</dbReference>
<reference evidence="3" key="2">
    <citation type="submission" date="2023-05" db="EMBL/GenBank/DDBJ databases">
        <authorList>
            <consortium name="Lawrence Berkeley National Laboratory"/>
            <person name="Steindorff A."/>
            <person name="Hensen N."/>
            <person name="Bonometti L."/>
            <person name="Westerberg I."/>
            <person name="Brannstrom I.O."/>
            <person name="Guillou S."/>
            <person name="Cros-Aarteil S."/>
            <person name="Calhoun S."/>
            <person name="Haridas S."/>
            <person name="Kuo A."/>
            <person name="Mondo S."/>
            <person name="Pangilinan J."/>
            <person name="Riley R."/>
            <person name="Labutti K."/>
            <person name="Andreopoulos B."/>
            <person name="Lipzen A."/>
            <person name="Chen C."/>
            <person name="Yanf M."/>
            <person name="Daum C."/>
            <person name="Ng V."/>
            <person name="Clum A."/>
            <person name="Ohm R."/>
            <person name="Martin F."/>
            <person name="Silar P."/>
            <person name="Natvig D."/>
            <person name="Lalanne C."/>
            <person name="Gautier V."/>
            <person name="Ament-Velasquez S.L."/>
            <person name="Kruys A."/>
            <person name="Hutchinson M.I."/>
            <person name="Powell A.J."/>
            <person name="Barry K."/>
            <person name="Miller A.N."/>
            <person name="Grigoriev I.V."/>
            <person name="Debuchy R."/>
            <person name="Gladieux P."/>
            <person name="Thoren M.H."/>
            <person name="Johannesson H."/>
        </authorList>
    </citation>
    <scope>NUCLEOTIDE SEQUENCE</scope>
    <source>
        <strain evidence="3">PSN243</strain>
    </source>
</reference>
<evidence type="ECO:0000256" key="2">
    <source>
        <dbReference type="SAM" id="Phobius"/>
    </source>
</evidence>
<accession>A0AAV9GZP7</accession>
<name>A0AAV9GZP7_9PEZI</name>
<reference evidence="3" key="1">
    <citation type="journal article" date="2023" name="Mol. Phylogenet. Evol.">
        <title>Genome-scale phylogeny and comparative genomics of the fungal order Sordariales.</title>
        <authorList>
            <person name="Hensen N."/>
            <person name="Bonometti L."/>
            <person name="Westerberg I."/>
            <person name="Brannstrom I.O."/>
            <person name="Guillou S."/>
            <person name="Cros-Aarteil S."/>
            <person name="Calhoun S."/>
            <person name="Haridas S."/>
            <person name="Kuo A."/>
            <person name="Mondo S."/>
            <person name="Pangilinan J."/>
            <person name="Riley R."/>
            <person name="LaButti K."/>
            <person name="Andreopoulos B."/>
            <person name="Lipzen A."/>
            <person name="Chen C."/>
            <person name="Yan M."/>
            <person name="Daum C."/>
            <person name="Ng V."/>
            <person name="Clum A."/>
            <person name="Steindorff A."/>
            <person name="Ohm R.A."/>
            <person name="Martin F."/>
            <person name="Silar P."/>
            <person name="Natvig D.O."/>
            <person name="Lalanne C."/>
            <person name="Gautier V."/>
            <person name="Ament-Velasquez S.L."/>
            <person name="Kruys A."/>
            <person name="Hutchinson M.I."/>
            <person name="Powell A.J."/>
            <person name="Barry K."/>
            <person name="Miller A.N."/>
            <person name="Grigoriev I.V."/>
            <person name="Debuchy R."/>
            <person name="Gladieux P."/>
            <person name="Hiltunen Thoren M."/>
            <person name="Johannesson H."/>
        </authorList>
    </citation>
    <scope>NUCLEOTIDE SEQUENCE</scope>
    <source>
        <strain evidence="3">PSN243</strain>
    </source>
</reference>
<feature type="transmembrane region" description="Helical" evidence="2">
    <location>
        <begin position="52"/>
        <end position="73"/>
    </location>
</feature>
<feature type="region of interest" description="Disordered" evidence="1">
    <location>
        <begin position="1"/>
        <end position="42"/>
    </location>
</feature>
<organism evidence="3 4">
    <name type="scientific">Podospora aff. communis PSN243</name>
    <dbReference type="NCBI Taxonomy" id="3040156"/>
    <lineage>
        <taxon>Eukaryota</taxon>
        <taxon>Fungi</taxon>
        <taxon>Dikarya</taxon>
        <taxon>Ascomycota</taxon>
        <taxon>Pezizomycotina</taxon>
        <taxon>Sordariomycetes</taxon>
        <taxon>Sordariomycetidae</taxon>
        <taxon>Sordariales</taxon>
        <taxon>Podosporaceae</taxon>
        <taxon>Podospora</taxon>
    </lineage>
</organism>
<feature type="region of interest" description="Disordered" evidence="1">
    <location>
        <begin position="230"/>
        <end position="253"/>
    </location>
</feature>
<dbReference type="AlphaFoldDB" id="A0AAV9GZP7"/>
<dbReference type="EMBL" id="MU865925">
    <property type="protein sequence ID" value="KAK4452076.1"/>
    <property type="molecule type" value="Genomic_DNA"/>
</dbReference>
<keyword evidence="2" id="KW-1133">Transmembrane helix</keyword>
<keyword evidence="2" id="KW-0812">Transmembrane</keyword>
<keyword evidence="4" id="KW-1185">Reference proteome</keyword>
<comment type="caution">
    <text evidence="3">The sequence shown here is derived from an EMBL/GenBank/DDBJ whole genome shotgun (WGS) entry which is preliminary data.</text>
</comment>
<gene>
    <name evidence="3" type="ORF">QBC34DRAFT_39433</name>
</gene>
<proteinExistence type="predicted"/>
<feature type="compositionally biased region" description="Polar residues" evidence="1">
    <location>
        <begin position="27"/>
        <end position="36"/>
    </location>
</feature>
<evidence type="ECO:0000256" key="1">
    <source>
        <dbReference type="SAM" id="MobiDB-lite"/>
    </source>
</evidence>
<protein>
    <submittedName>
        <fullName evidence="3">Uncharacterized protein</fullName>
    </submittedName>
</protein>